<protein>
    <recommendedName>
        <fullName evidence="2">Zinc finger CHC2-type domain-containing protein</fullName>
    </recommendedName>
</protein>
<dbReference type="Gene3D" id="3.90.580.10">
    <property type="entry name" value="Zinc finger, CHC2-type domain"/>
    <property type="match status" value="1"/>
</dbReference>
<dbReference type="SUPFAM" id="SSF57783">
    <property type="entry name" value="Zinc beta-ribbon"/>
    <property type="match status" value="1"/>
</dbReference>
<dbReference type="EMBL" id="CADCWI010000040">
    <property type="protein sequence ID" value="CAA9547545.1"/>
    <property type="molecule type" value="Genomic_DNA"/>
</dbReference>
<dbReference type="AlphaFoldDB" id="A0A6J4UGQ5"/>
<dbReference type="GO" id="GO:0003677">
    <property type="term" value="F:DNA binding"/>
    <property type="evidence" value="ECO:0007669"/>
    <property type="project" value="InterPro"/>
</dbReference>
<evidence type="ECO:0000313" key="1">
    <source>
        <dbReference type="EMBL" id="CAA9547545.1"/>
    </source>
</evidence>
<gene>
    <name evidence="1" type="ORF">AVDCRST_MAG43-785</name>
</gene>
<name>A0A6J4UGQ5_9BACT</name>
<reference evidence="1" key="1">
    <citation type="submission" date="2020-02" db="EMBL/GenBank/DDBJ databases">
        <authorList>
            <person name="Meier V. D."/>
        </authorList>
    </citation>
    <scope>NUCLEOTIDE SEQUENCE</scope>
    <source>
        <strain evidence="1">AVDCRST_MAG43</strain>
    </source>
</reference>
<proteinExistence type="predicted"/>
<accession>A0A6J4UGQ5</accession>
<dbReference type="InterPro" id="IPR036977">
    <property type="entry name" value="DNA_primase_Znf_CHC2"/>
</dbReference>
<sequence length="209" mass="23317">MSALPLHDRQQLRAYSLTGRGVPQSQSVNLYRAAPTADVLAAIEYWSWWLAELSTDSTDPDIQASSLAFAQFHLSEAVSELERRKRLRAQPTAPPWPKGWRSALPDAQRVKDHLDLLAYYRLLGIVPERAGPHWIVPCDLPSHPGPDMHPSLRITGNGRGWYCFPCALGGDLLTLHCARTGLPFRDALAELAAEAGLIQHQERFHGDRD</sequence>
<evidence type="ECO:0008006" key="2">
    <source>
        <dbReference type="Google" id="ProtNLM"/>
    </source>
</evidence>
<organism evidence="1">
    <name type="scientific">uncultured Thermomicrobiales bacterium</name>
    <dbReference type="NCBI Taxonomy" id="1645740"/>
    <lineage>
        <taxon>Bacteria</taxon>
        <taxon>Pseudomonadati</taxon>
        <taxon>Thermomicrobiota</taxon>
        <taxon>Thermomicrobia</taxon>
        <taxon>Thermomicrobiales</taxon>
        <taxon>environmental samples</taxon>
    </lineage>
</organism>
<dbReference type="GO" id="GO:0006260">
    <property type="term" value="P:DNA replication"/>
    <property type="evidence" value="ECO:0007669"/>
    <property type="project" value="InterPro"/>
</dbReference>
<dbReference type="GO" id="GO:0008270">
    <property type="term" value="F:zinc ion binding"/>
    <property type="evidence" value="ECO:0007669"/>
    <property type="project" value="InterPro"/>
</dbReference>